<feature type="domain" description="Lactate/malate dehydrogenase N-terminal" evidence="4">
    <location>
        <begin position="401"/>
        <end position="540"/>
    </location>
</feature>
<feature type="region of interest" description="Disordered" evidence="3">
    <location>
        <begin position="1"/>
        <end position="26"/>
    </location>
</feature>
<dbReference type="GO" id="GO:0006089">
    <property type="term" value="P:lactate metabolic process"/>
    <property type="evidence" value="ECO:0007669"/>
    <property type="project" value="TreeGrafter"/>
</dbReference>
<evidence type="ECO:0000256" key="3">
    <source>
        <dbReference type="SAM" id="MobiDB-lite"/>
    </source>
</evidence>
<feature type="domain" description="Lactate/malate dehydrogenase N-terminal" evidence="4">
    <location>
        <begin position="51"/>
        <end position="186"/>
    </location>
</feature>
<evidence type="ECO:0000313" key="7">
    <source>
        <dbReference type="RefSeq" id="XP_011315398.1"/>
    </source>
</evidence>
<dbReference type="RefSeq" id="XP_011315398.1">
    <property type="nucleotide sequence ID" value="XM_011317096.1"/>
</dbReference>
<evidence type="ECO:0000259" key="5">
    <source>
        <dbReference type="Pfam" id="PF02866"/>
    </source>
</evidence>
<keyword evidence="1" id="KW-0560">Oxidoreductase</keyword>
<dbReference type="InterPro" id="IPR036291">
    <property type="entry name" value="NAD(P)-bd_dom_sf"/>
</dbReference>
<dbReference type="Pfam" id="PF00056">
    <property type="entry name" value="Ldh_1_N"/>
    <property type="match status" value="2"/>
</dbReference>
<dbReference type="InterPro" id="IPR015955">
    <property type="entry name" value="Lactate_DH/Glyco_Ohase_4_C"/>
</dbReference>
<name>A0A9R1UC37_9HYME</name>
<dbReference type="AlphaFoldDB" id="A0A9R1UC37"/>
<dbReference type="PRINTS" id="PR00086">
    <property type="entry name" value="LLDHDRGNASE"/>
</dbReference>
<dbReference type="InterPro" id="IPR001557">
    <property type="entry name" value="L-lactate/malate_DH"/>
</dbReference>
<dbReference type="GeneID" id="105274185"/>
<dbReference type="Proteomes" id="UP000694866">
    <property type="component" value="Unplaced"/>
</dbReference>
<keyword evidence="2" id="KW-0520">NAD</keyword>
<sequence>MEEELTVNADAKCPETPDDSQVDRGPITTTTKNALITNQLSPCDTYPHRLKVSVVGTGKVGIACAIAILMQRMASEVCLIDKNAARAEAEAEDIRHAGIFLGNPLVSGTADITMVKESAVVVIAIGETGPLERPNIRHNVEIFRKIVPAIAKFACRAVLLVVTQPIDVMSYITWKLSKFPSNRVLGSGTLIDTLRFQYYLGQRLGLANSSVSCMSIGAQGETSVPVWSSVHVAGMKLRDINPRMGETSDPERWYEVTNAMNETESKLNGEKGENGPSSWCLGICTAQIVDAILRNTKVVIPVSTYIHSCIHGTDKDVYMSIPCVLGREGVHQTVRQKLTDQEKSCVQACADAIRNTLRDCGILQESRDDDESKLKMTEKPKNTATYLLTKQVDQLPDVHRVKIAIVGSGNVGIATAMSILFKRLASELVLIDSNEQLARAEAEDISHAGAFLGNPKIVGTKDYSAARDAAVCVITAGGRQQDHQQPGEILGSNLDVFKSIIPSVCKFAPNSILIIVTSPVDILSYVAMRLSGFPPNRVIGLGTFLDSCRFQYFIGEKLGISPSCIQAFVIGENSPTSVPVWSAVSVMGMQLKDINREIGSRMDPEGWGEVHNKVVASNEDLMKRKCNKWAAGVCVAEIVDAVVRNTGVSMTVSTFIKGCKHGLEKDIFMSLPCIIGRNGVQSYIRHLYTQEEQELTTKSCRSIYESQKPILGSLE</sequence>
<dbReference type="Pfam" id="PF02866">
    <property type="entry name" value="Ldh_1_C"/>
    <property type="match status" value="2"/>
</dbReference>
<evidence type="ECO:0008006" key="8">
    <source>
        <dbReference type="Google" id="ProtNLM"/>
    </source>
</evidence>
<keyword evidence="6" id="KW-1185">Reference proteome</keyword>
<dbReference type="PANTHER" id="PTHR43128:SF16">
    <property type="entry name" value="L-LACTATE DEHYDROGENASE"/>
    <property type="match status" value="1"/>
</dbReference>
<proteinExistence type="predicted"/>
<reference evidence="7" key="1">
    <citation type="submission" date="2025-08" db="UniProtKB">
        <authorList>
            <consortium name="RefSeq"/>
        </authorList>
    </citation>
    <scope>IDENTIFICATION</scope>
    <source>
        <strain evidence="7">USDA-PBARC FA_bdor</strain>
        <tissue evidence="7">Whole organism</tissue>
    </source>
</reference>
<dbReference type="SUPFAM" id="SSF51735">
    <property type="entry name" value="NAD(P)-binding Rossmann-fold domains"/>
    <property type="match status" value="2"/>
</dbReference>
<gene>
    <name evidence="7" type="primary">LOC105274185</name>
</gene>
<dbReference type="CDD" id="cd05293">
    <property type="entry name" value="LDH_1"/>
    <property type="match status" value="1"/>
</dbReference>
<accession>A0A9R1UC37</accession>
<dbReference type="GO" id="GO:0004459">
    <property type="term" value="F:L-lactate dehydrogenase (NAD+) activity"/>
    <property type="evidence" value="ECO:0007669"/>
    <property type="project" value="TreeGrafter"/>
</dbReference>
<dbReference type="Gene3D" id="3.90.110.10">
    <property type="entry name" value="Lactate dehydrogenase/glycoside hydrolase, family 4, C-terminal"/>
    <property type="match status" value="2"/>
</dbReference>
<dbReference type="KEGG" id="fas:105274185"/>
<evidence type="ECO:0000256" key="2">
    <source>
        <dbReference type="ARBA" id="ARBA00023027"/>
    </source>
</evidence>
<dbReference type="InterPro" id="IPR022383">
    <property type="entry name" value="Lactate/malate_DH_C"/>
</dbReference>
<feature type="domain" description="Lactate/malate dehydrogenase C-terminal" evidence="5">
    <location>
        <begin position="543"/>
        <end position="696"/>
    </location>
</feature>
<evidence type="ECO:0000259" key="4">
    <source>
        <dbReference type="Pfam" id="PF00056"/>
    </source>
</evidence>
<feature type="domain" description="Lactate/malate dehydrogenase C-terminal" evidence="5">
    <location>
        <begin position="189"/>
        <end position="357"/>
    </location>
</feature>
<dbReference type="OrthoDB" id="5405561at2759"/>
<dbReference type="InterPro" id="IPR001236">
    <property type="entry name" value="Lactate/malate_DH_N"/>
</dbReference>
<evidence type="ECO:0000313" key="6">
    <source>
        <dbReference type="Proteomes" id="UP000694866"/>
    </source>
</evidence>
<protein>
    <recommendedName>
        <fullName evidence="8">L-lactate dehydrogenase</fullName>
    </recommendedName>
</protein>
<dbReference type="Gene3D" id="3.40.50.720">
    <property type="entry name" value="NAD(P)-binding Rossmann-like Domain"/>
    <property type="match status" value="2"/>
</dbReference>
<evidence type="ECO:0000256" key="1">
    <source>
        <dbReference type="ARBA" id="ARBA00023002"/>
    </source>
</evidence>
<dbReference type="PANTHER" id="PTHR43128">
    <property type="entry name" value="L-2-HYDROXYCARBOXYLATE DEHYDROGENASE (NAD(P)(+))"/>
    <property type="match status" value="1"/>
</dbReference>
<organism evidence="6 7">
    <name type="scientific">Fopius arisanus</name>
    <dbReference type="NCBI Taxonomy" id="64838"/>
    <lineage>
        <taxon>Eukaryota</taxon>
        <taxon>Metazoa</taxon>
        <taxon>Ecdysozoa</taxon>
        <taxon>Arthropoda</taxon>
        <taxon>Hexapoda</taxon>
        <taxon>Insecta</taxon>
        <taxon>Pterygota</taxon>
        <taxon>Neoptera</taxon>
        <taxon>Endopterygota</taxon>
        <taxon>Hymenoptera</taxon>
        <taxon>Apocrita</taxon>
        <taxon>Ichneumonoidea</taxon>
        <taxon>Braconidae</taxon>
        <taxon>Opiinae</taxon>
        <taxon>Fopius</taxon>
    </lineage>
</organism>
<dbReference type="SUPFAM" id="SSF56327">
    <property type="entry name" value="LDH C-terminal domain-like"/>
    <property type="match status" value="2"/>
</dbReference>